<dbReference type="KEGG" id="pspu:NA29_02085"/>
<evidence type="ECO:0000313" key="3">
    <source>
        <dbReference type="Proteomes" id="UP000215126"/>
    </source>
</evidence>
<dbReference type="Pfam" id="PF05929">
    <property type="entry name" value="Phage_GPO"/>
    <property type="match status" value="1"/>
</dbReference>
<dbReference type="OrthoDB" id="5625143at2"/>
<reference evidence="2 3" key="1">
    <citation type="submission" date="2017-06" db="EMBL/GenBank/DDBJ databases">
        <authorList>
            <consortium name="Pathogen Informatics"/>
        </authorList>
    </citation>
    <scope>NUCLEOTIDE SEQUENCE [LARGE SCALE GENOMIC DNA]</scope>
    <source>
        <strain evidence="2 3">NCTC13161</strain>
    </source>
</reference>
<proteinExistence type="predicted"/>
<accession>A0A239SXR9</accession>
<dbReference type="Proteomes" id="UP000215126">
    <property type="component" value="Chromosome 1"/>
</dbReference>
<gene>
    <name evidence="2" type="ORF">SAMEA4530655_04651</name>
</gene>
<organism evidence="2 3">
    <name type="scientific">Pandoraea sputorum</name>
    <dbReference type="NCBI Taxonomy" id="93222"/>
    <lineage>
        <taxon>Bacteria</taxon>
        <taxon>Pseudomonadati</taxon>
        <taxon>Pseudomonadota</taxon>
        <taxon>Betaproteobacteria</taxon>
        <taxon>Burkholderiales</taxon>
        <taxon>Burkholderiaceae</taxon>
        <taxon>Pandoraea</taxon>
    </lineage>
</organism>
<dbReference type="STRING" id="93222.NA29_02085"/>
<dbReference type="InterPro" id="IPR009228">
    <property type="entry name" value="Capsid_scaffold_GpO"/>
</dbReference>
<dbReference type="RefSeq" id="WP_039393526.1">
    <property type="nucleotide sequence ID" value="NZ_CP010431.2"/>
</dbReference>
<name>A0A239SXR9_9BURK</name>
<protein>
    <submittedName>
        <fullName evidence="2">Phage capsid scaffolding protein (GPO) serine peptidase</fullName>
    </submittedName>
</protein>
<sequence length="295" mass="31344">MSKKSKFFVVATEGDTTDGRKIGADQITQMAGNYDPVNKYGARVNMEHIKGIYPDGPFRAYGDVVALKTQKNAEGKLQLLAQIDPTDDLVKMTNQDRQKVYTSIEIAPNFANSGEAYLYALAVTDNPASLGTEMLKFSSTATNSPLAARKQAPENLFTAALPFTLELEDEAEAGDTGEVTMTVKGSNSSLIERFTAALFGQKPTPTTLPAKSPDATTKTDEFTAEAAAKAGADAAAKVLEQFSANVTAAMKPVAEAIDKLRTDHDTLVQKLSDTDNSAQRAAATGGSQSAELTDC</sequence>
<evidence type="ECO:0000313" key="2">
    <source>
        <dbReference type="EMBL" id="SNU89514.1"/>
    </source>
</evidence>
<evidence type="ECO:0000256" key="1">
    <source>
        <dbReference type="SAM" id="MobiDB-lite"/>
    </source>
</evidence>
<dbReference type="GeneID" id="88097226"/>
<keyword evidence="3" id="KW-1185">Reference proteome</keyword>
<feature type="region of interest" description="Disordered" evidence="1">
    <location>
        <begin position="270"/>
        <end position="295"/>
    </location>
</feature>
<dbReference type="AlphaFoldDB" id="A0A239SXR9"/>
<dbReference type="EMBL" id="LT906435">
    <property type="protein sequence ID" value="SNU89514.1"/>
    <property type="molecule type" value="Genomic_DNA"/>
</dbReference>